<dbReference type="Gene3D" id="3.40.50.1820">
    <property type="entry name" value="alpha/beta hydrolase"/>
    <property type="match status" value="1"/>
</dbReference>
<dbReference type="OrthoDB" id="408631at2759"/>
<feature type="region of interest" description="Disordered" evidence="1">
    <location>
        <begin position="51"/>
        <end position="79"/>
    </location>
</feature>
<dbReference type="Pfam" id="PF00135">
    <property type="entry name" value="COesterase"/>
    <property type="match status" value="1"/>
</dbReference>
<feature type="compositionally biased region" description="Polar residues" evidence="1">
    <location>
        <begin position="64"/>
        <end position="79"/>
    </location>
</feature>
<dbReference type="PROSITE" id="PS00941">
    <property type="entry name" value="CARBOXYLESTERASE_B_2"/>
    <property type="match status" value="1"/>
</dbReference>
<evidence type="ECO:0000259" key="3">
    <source>
        <dbReference type="Pfam" id="PF00135"/>
    </source>
</evidence>
<evidence type="ECO:0000256" key="1">
    <source>
        <dbReference type="SAM" id="MobiDB-lite"/>
    </source>
</evidence>
<feature type="signal peptide" evidence="2">
    <location>
        <begin position="1"/>
        <end position="24"/>
    </location>
</feature>
<dbReference type="AlphaFoldDB" id="A0A9X6ND00"/>
<keyword evidence="2" id="KW-0732">Signal</keyword>
<accession>A0A9X6ND00</accession>
<dbReference type="Proteomes" id="UP000192578">
    <property type="component" value="Unassembled WGS sequence"/>
</dbReference>
<name>A0A9X6ND00_HYPEX</name>
<comment type="caution">
    <text evidence="4">The sequence shown here is derived from an EMBL/GenBank/DDBJ whole genome shotgun (WGS) entry which is preliminary data.</text>
</comment>
<dbReference type="InterPro" id="IPR050309">
    <property type="entry name" value="Type-B_Carboxylest/Lipase"/>
</dbReference>
<keyword evidence="5" id="KW-1185">Reference proteome</keyword>
<dbReference type="SUPFAM" id="SSF53474">
    <property type="entry name" value="alpha/beta-Hydrolases"/>
    <property type="match status" value="1"/>
</dbReference>
<sequence length="720" mass="76386">MASLTNNLGIFGLAVLLLSASVSAGLLLESLHQIHQAAHNVHEAIHNAVRQTPPAPSTARPTVRLTSPTLAQRQTSGSPNISVVATTATAQTSNGCANATASEAPIVQRPTTDSSNISVVATTATVPSQNGSANGTSSEAPIVHLGAYKLVGVPSVGDAAPVGHTFHGIQYATAKRFEDSVENNGTHEYLNNATRDRRGPMCMQDKNQPPWTLTGIKEFAEDCLFLDVYTPPGFQQSAAPLPVFIWSWGGQMLATGRGFPGAGADFAKSLSAIVVIAQYRTGAFGFLSTGDTASRGNYALSDMKNVLRFVHRNIASFNGDPARITLAGQSDSAALVSALLLDRKYAPLVFTTITQSGSVLSPWAIDEDPLPKAVALAVEANCTTTPTSAMIECLKKVSDVDLEVAAERMFKKAPHAPGAPTWTMVIDGQHIPSEPATLLKSTDRRNITGSFVHQFNKNDAAIVDLRAFGVTNPAAGTVNLLYGEGLPKLPVLKGAIIPRVIQQATLCNYANISQATINLVAKTYGMVETADNKTLLQALYQLTTDVNHGLSSIKEAMLYEVSGAARASNVISVFSFDGNVSSYSPLTNGIPGLGAYHTVELGYLFAGTMTPLASNRNDTDVTLSLRLNYDLHLKYGLGLGGNFSTNEQNYVELGQDKIWTEKKFERAVQLVKFWDRLKELRCAAPSVDDSVLNVPAHPVESETTTVAAVAGGAAIPVSVE</sequence>
<dbReference type="InterPro" id="IPR029058">
    <property type="entry name" value="AB_hydrolase_fold"/>
</dbReference>
<evidence type="ECO:0000256" key="2">
    <source>
        <dbReference type="SAM" id="SignalP"/>
    </source>
</evidence>
<dbReference type="InterPro" id="IPR002018">
    <property type="entry name" value="CarbesteraseB"/>
</dbReference>
<gene>
    <name evidence="4" type="ORF">BV898_16144</name>
</gene>
<dbReference type="InterPro" id="IPR019819">
    <property type="entry name" value="Carboxylesterase_B_CS"/>
</dbReference>
<proteinExistence type="predicted"/>
<evidence type="ECO:0000313" key="4">
    <source>
        <dbReference type="EMBL" id="OWA51670.1"/>
    </source>
</evidence>
<protein>
    <submittedName>
        <fullName evidence="4">Bile salt-activated lipase</fullName>
    </submittedName>
</protein>
<feature type="chain" id="PRO_5040998656" evidence="2">
    <location>
        <begin position="25"/>
        <end position="720"/>
    </location>
</feature>
<dbReference type="PANTHER" id="PTHR11559">
    <property type="entry name" value="CARBOXYLESTERASE"/>
    <property type="match status" value="1"/>
</dbReference>
<reference evidence="5" key="1">
    <citation type="submission" date="2017-01" db="EMBL/GenBank/DDBJ databases">
        <title>Comparative genomics of anhydrobiosis in the tardigrade Hypsibius dujardini.</title>
        <authorList>
            <person name="Yoshida Y."/>
            <person name="Koutsovoulos G."/>
            <person name="Laetsch D."/>
            <person name="Stevens L."/>
            <person name="Kumar S."/>
            <person name="Horikawa D."/>
            <person name="Ishino K."/>
            <person name="Komine S."/>
            <person name="Tomita M."/>
            <person name="Blaxter M."/>
            <person name="Arakawa K."/>
        </authorList>
    </citation>
    <scope>NUCLEOTIDE SEQUENCE [LARGE SCALE GENOMIC DNA]</scope>
    <source>
        <strain evidence="5">Z151</strain>
    </source>
</reference>
<dbReference type="EMBL" id="MTYJ01000235">
    <property type="protein sequence ID" value="OWA51670.1"/>
    <property type="molecule type" value="Genomic_DNA"/>
</dbReference>
<organism evidence="4 5">
    <name type="scientific">Hypsibius exemplaris</name>
    <name type="common">Freshwater tardigrade</name>
    <dbReference type="NCBI Taxonomy" id="2072580"/>
    <lineage>
        <taxon>Eukaryota</taxon>
        <taxon>Metazoa</taxon>
        <taxon>Ecdysozoa</taxon>
        <taxon>Tardigrada</taxon>
        <taxon>Eutardigrada</taxon>
        <taxon>Parachela</taxon>
        <taxon>Hypsibioidea</taxon>
        <taxon>Hypsibiidae</taxon>
        <taxon>Hypsibius</taxon>
    </lineage>
</organism>
<feature type="domain" description="Carboxylesterase type B" evidence="3">
    <location>
        <begin position="164"/>
        <end position="626"/>
    </location>
</feature>
<evidence type="ECO:0000313" key="5">
    <source>
        <dbReference type="Proteomes" id="UP000192578"/>
    </source>
</evidence>